<dbReference type="AlphaFoldDB" id="A0A699ZNM5"/>
<gene>
    <name evidence="3" type="ORF">HaLaN_17675</name>
</gene>
<feature type="non-terminal residue" evidence="3">
    <location>
        <position position="349"/>
    </location>
</feature>
<name>A0A699ZNM5_HAELA</name>
<feature type="domain" description="Polysaccharide pyruvyl transferase" evidence="2">
    <location>
        <begin position="35"/>
        <end position="254"/>
    </location>
</feature>
<evidence type="ECO:0000313" key="4">
    <source>
        <dbReference type="Proteomes" id="UP000485058"/>
    </source>
</evidence>
<dbReference type="Pfam" id="PF04230">
    <property type="entry name" value="PS_pyruv_trans"/>
    <property type="match status" value="1"/>
</dbReference>
<evidence type="ECO:0000259" key="2">
    <source>
        <dbReference type="Pfam" id="PF04230"/>
    </source>
</evidence>
<dbReference type="Proteomes" id="UP000485058">
    <property type="component" value="Unassembled WGS sequence"/>
</dbReference>
<reference evidence="3 4" key="1">
    <citation type="submission" date="2020-02" db="EMBL/GenBank/DDBJ databases">
        <title>Draft genome sequence of Haematococcus lacustris strain NIES-144.</title>
        <authorList>
            <person name="Morimoto D."/>
            <person name="Nakagawa S."/>
            <person name="Yoshida T."/>
            <person name="Sawayama S."/>
        </authorList>
    </citation>
    <scope>NUCLEOTIDE SEQUENCE [LARGE SCALE GENOMIC DNA]</scope>
    <source>
        <strain evidence="3 4">NIES-144</strain>
    </source>
</reference>
<organism evidence="3 4">
    <name type="scientific">Haematococcus lacustris</name>
    <name type="common">Green alga</name>
    <name type="synonym">Haematococcus pluvialis</name>
    <dbReference type="NCBI Taxonomy" id="44745"/>
    <lineage>
        <taxon>Eukaryota</taxon>
        <taxon>Viridiplantae</taxon>
        <taxon>Chlorophyta</taxon>
        <taxon>core chlorophytes</taxon>
        <taxon>Chlorophyceae</taxon>
        <taxon>CS clade</taxon>
        <taxon>Chlamydomonadales</taxon>
        <taxon>Haematococcaceae</taxon>
        <taxon>Haematococcus</taxon>
    </lineage>
</organism>
<sequence length="349" mass="37304">MLTTLLLPDLMVLGASDKDTQVTLDRNATSLTTQHPGCDSSAGVACDFAVLGGGSTVYVDYVKRIADIIVTGAPLLIFGAGRQSGLIPKSINDKYIALLGKANSVGGVRGRLTADYIARLATKRLPVVRDSALLAGLLRPGAPLGPAPEELLAGRASGLLAAYLHLTRHLVNDWGFQVVLQAVDAESQALHAAYLDVFNAGVTAPGAAPVRLHSEYRDWAAVLDLYSRASLSINSRLHSGVMAAAALRPLVYVAGNSKYFDLMATLDLQPFILNPDRQQRLPAVVLAQRMAASALEALRNSSSISSSLAELQRTTLQLYQASMADLLQRLKARGPQRFKSVMCCRHIHV</sequence>
<feature type="non-terminal residue" evidence="3">
    <location>
        <position position="1"/>
    </location>
</feature>
<protein>
    <recommendedName>
        <fullName evidence="2">Polysaccharide pyruvyl transferase domain-containing protein</fullName>
    </recommendedName>
</protein>
<accession>A0A699ZNM5</accession>
<comment type="caution">
    <text evidence="3">The sequence shown here is derived from an EMBL/GenBank/DDBJ whole genome shotgun (WGS) entry which is preliminary data.</text>
</comment>
<evidence type="ECO:0000256" key="1">
    <source>
        <dbReference type="SAM" id="SignalP"/>
    </source>
</evidence>
<feature type="chain" id="PRO_5025520389" description="Polysaccharide pyruvyl transferase domain-containing protein" evidence="1">
    <location>
        <begin position="18"/>
        <end position="349"/>
    </location>
</feature>
<evidence type="ECO:0000313" key="3">
    <source>
        <dbReference type="EMBL" id="GFH20536.1"/>
    </source>
</evidence>
<feature type="signal peptide" evidence="1">
    <location>
        <begin position="1"/>
        <end position="17"/>
    </location>
</feature>
<dbReference type="InterPro" id="IPR007345">
    <property type="entry name" value="Polysacch_pyruvyl_Trfase"/>
</dbReference>
<proteinExistence type="predicted"/>
<dbReference type="EMBL" id="BLLF01001654">
    <property type="protein sequence ID" value="GFH20536.1"/>
    <property type="molecule type" value="Genomic_DNA"/>
</dbReference>
<keyword evidence="4" id="KW-1185">Reference proteome</keyword>
<keyword evidence="1" id="KW-0732">Signal</keyword>